<comment type="caution">
    <text evidence="2">The sequence shown here is derived from an EMBL/GenBank/DDBJ whole genome shotgun (WGS) entry which is preliminary data.</text>
</comment>
<dbReference type="Proteomes" id="UP001589575">
    <property type="component" value="Unassembled WGS sequence"/>
</dbReference>
<keyword evidence="3" id="KW-1185">Reference proteome</keyword>
<name>A0ABV5G9E4_9MICC</name>
<sequence>MIACSTPSCEAVGEVQNMYANVYRGNPCPTPPAVPASRLRPRPAVPSTAVPSPWVRLA</sequence>
<evidence type="ECO:0000313" key="2">
    <source>
        <dbReference type="EMBL" id="MFB9075547.1"/>
    </source>
</evidence>
<evidence type="ECO:0000313" key="3">
    <source>
        <dbReference type="Proteomes" id="UP001589575"/>
    </source>
</evidence>
<feature type="region of interest" description="Disordered" evidence="1">
    <location>
        <begin position="31"/>
        <end position="58"/>
    </location>
</feature>
<evidence type="ECO:0000256" key="1">
    <source>
        <dbReference type="SAM" id="MobiDB-lite"/>
    </source>
</evidence>
<reference evidence="2 3" key="1">
    <citation type="submission" date="2024-09" db="EMBL/GenBank/DDBJ databases">
        <authorList>
            <person name="Sun Q."/>
            <person name="Mori K."/>
        </authorList>
    </citation>
    <scope>NUCLEOTIDE SEQUENCE [LARGE SCALE GENOMIC DNA]</scope>
    <source>
        <strain evidence="2 3">CCM 7609</strain>
    </source>
</reference>
<accession>A0ABV5G9E4</accession>
<protein>
    <submittedName>
        <fullName evidence="2">Uncharacterized protein</fullName>
    </submittedName>
</protein>
<gene>
    <name evidence="2" type="ORF">ACFFX0_32045</name>
</gene>
<proteinExistence type="predicted"/>
<dbReference type="EMBL" id="JBHMFI010000023">
    <property type="protein sequence ID" value="MFB9075547.1"/>
    <property type="molecule type" value="Genomic_DNA"/>
</dbReference>
<organism evidence="2 3">
    <name type="scientific">Citricoccus parietis</name>
    <dbReference type="NCBI Taxonomy" id="592307"/>
    <lineage>
        <taxon>Bacteria</taxon>
        <taxon>Bacillati</taxon>
        <taxon>Actinomycetota</taxon>
        <taxon>Actinomycetes</taxon>
        <taxon>Micrococcales</taxon>
        <taxon>Micrococcaceae</taxon>
        <taxon>Citricoccus</taxon>
    </lineage>
</organism>